<feature type="signal peptide" evidence="2">
    <location>
        <begin position="1"/>
        <end position="23"/>
    </location>
</feature>
<keyword evidence="5" id="KW-1185">Reference proteome</keyword>
<dbReference type="OrthoDB" id="4490227at2759"/>
<accession>C5G026</accession>
<sequence length="271" mass="29821">MSSILLLVFLFSAFCACLHESHGIQLDVVFPRDKATYKPVYPFPIVFAFHNLSRIATKDVQLIWRLVGLDPPPSPGIQDFGRRLLDHSLLSYPDELLILNSTREILNSTTGTFNLNYLFEIDYDCFDNITRPEYNRTYGRGGTVQFKLSHDGDIPDILSAGPYAQPLLSIGYEGDSTNSTGGVCHSIFEKPVQANALKIDEALASCVSSAMMATVSCTAGSWPNNLTDLPSHYPYECPSKSEINMSVGRDTVGVMSIVVLAATLGFLRVLL</sequence>
<keyword evidence="1" id="KW-1133">Transmembrane helix</keyword>
<dbReference type="HOGENOM" id="CLU_1026646_0_0_1"/>
<dbReference type="AlphaFoldDB" id="C5G026"/>
<evidence type="ECO:0000313" key="4">
    <source>
        <dbReference type="EMBL" id="EEQ35479.1"/>
    </source>
</evidence>
<feature type="domain" description="DUF7136" evidence="3">
    <location>
        <begin position="22"/>
        <end position="217"/>
    </location>
</feature>
<evidence type="ECO:0000313" key="5">
    <source>
        <dbReference type="Proteomes" id="UP000002035"/>
    </source>
</evidence>
<name>C5G026_ARTOC</name>
<organism evidence="4 5">
    <name type="scientific">Arthroderma otae (strain ATCC MYA-4605 / CBS 113480)</name>
    <name type="common">Microsporum canis</name>
    <dbReference type="NCBI Taxonomy" id="554155"/>
    <lineage>
        <taxon>Eukaryota</taxon>
        <taxon>Fungi</taxon>
        <taxon>Dikarya</taxon>
        <taxon>Ascomycota</taxon>
        <taxon>Pezizomycotina</taxon>
        <taxon>Eurotiomycetes</taxon>
        <taxon>Eurotiomycetidae</taxon>
        <taxon>Onygenales</taxon>
        <taxon>Arthrodermataceae</taxon>
        <taxon>Microsporum</taxon>
    </lineage>
</organism>
<feature type="transmembrane region" description="Helical" evidence="1">
    <location>
        <begin position="252"/>
        <end position="270"/>
    </location>
</feature>
<proteinExistence type="predicted"/>
<dbReference type="Pfam" id="PF23584">
    <property type="entry name" value="DUF7136"/>
    <property type="match status" value="1"/>
</dbReference>
<gene>
    <name evidence="4" type="ORF">MCYG_08298</name>
</gene>
<feature type="chain" id="PRO_5002950441" description="DUF7136 domain-containing protein" evidence="2">
    <location>
        <begin position="24"/>
        <end position="271"/>
    </location>
</feature>
<dbReference type="VEuPathDB" id="FungiDB:MCYG_08298"/>
<dbReference type="RefSeq" id="XP_002843215.1">
    <property type="nucleotide sequence ID" value="XM_002843169.1"/>
</dbReference>
<dbReference type="GeneID" id="9226255"/>
<dbReference type="Proteomes" id="UP000002035">
    <property type="component" value="Unassembled WGS sequence"/>
</dbReference>
<dbReference type="eggNOG" id="ENOG502SXQP">
    <property type="taxonomic scope" value="Eukaryota"/>
</dbReference>
<reference evidence="5" key="1">
    <citation type="journal article" date="2012" name="MBio">
        <title>Comparative genome analysis of Trichophyton rubrum and related dermatophytes reveals candidate genes involved in infection.</title>
        <authorList>
            <person name="Martinez D.A."/>
            <person name="Oliver B.G."/>
            <person name="Graeser Y."/>
            <person name="Goldberg J.M."/>
            <person name="Li W."/>
            <person name="Martinez-Rossi N.M."/>
            <person name="Monod M."/>
            <person name="Shelest E."/>
            <person name="Barton R.C."/>
            <person name="Birch E."/>
            <person name="Brakhage A.A."/>
            <person name="Chen Z."/>
            <person name="Gurr S.J."/>
            <person name="Heiman D."/>
            <person name="Heitman J."/>
            <person name="Kosti I."/>
            <person name="Rossi A."/>
            <person name="Saif S."/>
            <person name="Samalova M."/>
            <person name="Saunders C.W."/>
            <person name="Shea T."/>
            <person name="Summerbell R.C."/>
            <person name="Xu J."/>
            <person name="Young S."/>
            <person name="Zeng Q."/>
            <person name="Birren B.W."/>
            <person name="Cuomo C.A."/>
            <person name="White T.C."/>
        </authorList>
    </citation>
    <scope>NUCLEOTIDE SEQUENCE [LARGE SCALE GENOMIC DNA]</scope>
    <source>
        <strain evidence="5">ATCC MYA-4605 / CBS 113480</strain>
    </source>
</reference>
<evidence type="ECO:0000256" key="1">
    <source>
        <dbReference type="SAM" id="Phobius"/>
    </source>
</evidence>
<keyword evidence="2" id="KW-0732">Signal</keyword>
<keyword evidence="1" id="KW-0472">Membrane</keyword>
<protein>
    <recommendedName>
        <fullName evidence="3">DUF7136 domain-containing protein</fullName>
    </recommendedName>
</protein>
<dbReference type="EMBL" id="DS995708">
    <property type="protein sequence ID" value="EEQ35479.1"/>
    <property type="molecule type" value="Genomic_DNA"/>
</dbReference>
<keyword evidence="1" id="KW-0812">Transmembrane</keyword>
<evidence type="ECO:0000259" key="3">
    <source>
        <dbReference type="Pfam" id="PF23584"/>
    </source>
</evidence>
<dbReference type="InterPro" id="IPR055560">
    <property type="entry name" value="DUF7136"/>
</dbReference>
<evidence type="ECO:0000256" key="2">
    <source>
        <dbReference type="SAM" id="SignalP"/>
    </source>
</evidence>